<gene>
    <name evidence="1" type="ORF">TorRG33x02_349530</name>
</gene>
<dbReference type="Proteomes" id="UP000237000">
    <property type="component" value="Unassembled WGS sequence"/>
</dbReference>
<protein>
    <submittedName>
        <fullName evidence="1">Uncharacterized protein</fullName>
    </submittedName>
</protein>
<dbReference type="InParanoid" id="A0A2P5AIF4"/>
<evidence type="ECO:0000313" key="2">
    <source>
        <dbReference type="Proteomes" id="UP000237000"/>
    </source>
</evidence>
<name>A0A2P5AIF4_TREOI</name>
<keyword evidence="2" id="KW-1185">Reference proteome</keyword>
<dbReference type="AlphaFoldDB" id="A0A2P5AIF4"/>
<dbReference type="EMBL" id="JXTC01000837">
    <property type="protein sequence ID" value="PON36332.1"/>
    <property type="molecule type" value="Genomic_DNA"/>
</dbReference>
<feature type="non-terminal residue" evidence="1">
    <location>
        <position position="1"/>
    </location>
</feature>
<proteinExistence type="predicted"/>
<sequence length="93" mass="10533">RTDDPRPHPRPHALHTSRRGFCTLKLTVNTKTIKIIFQGNYASVISSFKETTHEYLIPLPKTKNPPFSVSNLLIPDIAQGVGEESFKMETENQ</sequence>
<evidence type="ECO:0000313" key="1">
    <source>
        <dbReference type="EMBL" id="PON36332.1"/>
    </source>
</evidence>
<dbReference type="OrthoDB" id="10355358at2759"/>
<reference evidence="2" key="1">
    <citation type="submission" date="2016-06" db="EMBL/GenBank/DDBJ databases">
        <title>Parallel loss of symbiosis genes in relatives of nitrogen-fixing non-legume Parasponia.</title>
        <authorList>
            <person name="Van Velzen R."/>
            <person name="Holmer R."/>
            <person name="Bu F."/>
            <person name="Rutten L."/>
            <person name="Van Zeijl A."/>
            <person name="Liu W."/>
            <person name="Santuari L."/>
            <person name="Cao Q."/>
            <person name="Sharma T."/>
            <person name="Shen D."/>
            <person name="Roswanjaya Y."/>
            <person name="Wardhani T."/>
            <person name="Kalhor M.S."/>
            <person name="Jansen J."/>
            <person name="Van den Hoogen J."/>
            <person name="Gungor B."/>
            <person name="Hartog M."/>
            <person name="Hontelez J."/>
            <person name="Verver J."/>
            <person name="Yang W.-C."/>
            <person name="Schijlen E."/>
            <person name="Repin R."/>
            <person name="Schilthuizen M."/>
            <person name="Schranz E."/>
            <person name="Heidstra R."/>
            <person name="Miyata K."/>
            <person name="Fedorova E."/>
            <person name="Kohlen W."/>
            <person name="Bisseling T."/>
            <person name="Smit S."/>
            <person name="Geurts R."/>
        </authorList>
    </citation>
    <scope>NUCLEOTIDE SEQUENCE [LARGE SCALE GENOMIC DNA]</scope>
    <source>
        <strain evidence="2">cv. RG33-2</strain>
    </source>
</reference>
<organism evidence="1 2">
    <name type="scientific">Trema orientale</name>
    <name type="common">Charcoal tree</name>
    <name type="synonym">Celtis orientalis</name>
    <dbReference type="NCBI Taxonomy" id="63057"/>
    <lineage>
        <taxon>Eukaryota</taxon>
        <taxon>Viridiplantae</taxon>
        <taxon>Streptophyta</taxon>
        <taxon>Embryophyta</taxon>
        <taxon>Tracheophyta</taxon>
        <taxon>Spermatophyta</taxon>
        <taxon>Magnoliopsida</taxon>
        <taxon>eudicotyledons</taxon>
        <taxon>Gunneridae</taxon>
        <taxon>Pentapetalae</taxon>
        <taxon>rosids</taxon>
        <taxon>fabids</taxon>
        <taxon>Rosales</taxon>
        <taxon>Cannabaceae</taxon>
        <taxon>Trema</taxon>
    </lineage>
</organism>
<comment type="caution">
    <text evidence="1">The sequence shown here is derived from an EMBL/GenBank/DDBJ whole genome shotgun (WGS) entry which is preliminary data.</text>
</comment>
<accession>A0A2P5AIF4</accession>